<evidence type="ECO:0000313" key="1">
    <source>
        <dbReference type="EMBL" id="ARR28988.1"/>
    </source>
</evidence>
<keyword evidence="2" id="KW-1185">Reference proteome</keyword>
<organism evidence="1">
    <name type="scientific">Ranid herpesvirus 3</name>
    <dbReference type="NCBI Taxonomy" id="1987509"/>
    <lineage>
        <taxon>Viruses</taxon>
        <taxon>Duplodnaviria</taxon>
        <taxon>Heunggongvirae</taxon>
        <taxon>Peploviricota</taxon>
        <taxon>Herviviricetes</taxon>
        <taxon>Herpesvirales</taxon>
        <taxon>Alloherpesviridae</taxon>
        <taxon>Batravirus</taxon>
        <taxon>Batravirus ranidallo3</taxon>
    </lineage>
</organism>
<dbReference type="EMBL" id="KX832224">
    <property type="protein sequence ID" value="ARR28988.1"/>
    <property type="molecule type" value="Genomic_DNA"/>
</dbReference>
<evidence type="ECO:0000313" key="2">
    <source>
        <dbReference type="Proteomes" id="UP000203507"/>
    </source>
</evidence>
<protein>
    <submittedName>
        <fullName evidence="1">Heme-binding protein-like protein</fullName>
    </submittedName>
</protein>
<sequence>MKGHYWTDKDIFSQYQPTVEVFANRYVEPDEVHTALVEQLIKGCSSYPYKLIGYVHDSLLLSGFTTVFVFEGEDQCVYELNPLTSYLHKRAGNTKSYFNGEWSIDLAPVFIDFPLSTEKIHSNMIKHIGKKDHTLQICTKSYTQSNVSGPLQGDDTTYLMYYPKGLCANIMVKLINDFAQNKISQNLTFVAIAAEQFIEDGFERYNIVFFDQFTQKTCILDLTTKNFYVVGTTFKTYPPNWRSRPLWNFACKVPALNNVVCETARSFVELYKLTNRQFTKPRNNTNMKNILFMMEGNNINVSRKMVQDFEGQYVHMYPKGTFVFLDGKHKKLEHLVKNVKEYDEKLFLFGVTLYRNAPKFVFANKDQVLEIDLTYNNVYYYNASIYDYLYEKPSRRDYDSRIMDTLANTLIKIAVHSINEILPVISSPLYNRFKPL</sequence>
<dbReference type="RefSeq" id="YP_009362497.1">
    <property type="nucleotide sequence ID" value="NC_034618.1"/>
</dbReference>
<reference evidence="1" key="1">
    <citation type="journal article" date="2017" name="Vet. Pathol.">
        <title>Ranid Herpesvirus 3 and Proliferative Dermatitis in Free-Ranging Wild Common Frogs (Rana Temporaria).</title>
        <authorList>
            <person name="Origgi F.C."/>
            <person name="Schmidt B.R."/>
            <person name="Lohmann P."/>
            <person name="Otten P."/>
            <person name="Akdesir E."/>
            <person name="Gaschen V."/>
            <person name="Aguilar-Bultet L."/>
            <person name="Wahli T."/>
            <person name="Sattler U."/>
            <person name="Stoffel M.H."/>
        </authorList>
    </citation>
    <scope>NUCLEOTIDE SEQUENCE [LARGE SCALE GENOMIC DNA]</scope>
    <source>
        <strain evidence="1">FO1_2015</strain>
    </source>
</reference>
<accession>A0A1X9T5K7</accession>
<dbReference type="GeneID" id="32878322"/>
<proteinExistence type="predicted"/>
<dbReference type="Proteomes" id="UP000203507">
    <property type="component" value="Segment"/>
</dbReference>
<dbReference type="KEGG" id="vg:32878322"/>
<name>A0A1X9T5K7_9VIRU</name>